<dbReference type="InterPro" id="IPR000172">
    <property type="entry name" value="GMC_OxRdtase_N"/>
</dbReference>
<organism evidence="7 8">
    <name type="scientific">Streptomyces gibsoniae</name>
    <dbReference type="NCBI Taxonomy" id="3075529"/>
    <lineage>
        <taxon>Bacteria</taxon>
        <taxon>Bacillati</taxon>
        <taxon>Actinomycetota</taxon>
        <taxon>Actinomycetes</taxon>
        <taxon>Kitasatosporales</taxon>
        <taxon>Streptomycetaceae</taxon>
        <taxon>Streptomyces</taxon>
    </lineage>
</organism>
<comment type="cofactor">
    <cofactor evidence="1">
        <name>FAD</name>
        <dbReference type="ChEBI" id="CHEBI:57692"/>
    </cofactor>
</comment>
<evidence type="ECO:0000256" key="4">
    <source>
        <dbReference type="ARBA" id="ARBA00022827"/>
    </source>
</evidence>
<evidence type="ECO:0000256" key="5">
    <source>
        <dbReference type="RuleBase" id="RU003968"/>
    </source>
</evidence>
<dbReference type="InterPro" id="IPR007867">
    <property type="entry name" value="GMC_OxRtase_C"/>
</dbReference>
<dbReference type="SUPFAM" id="SSF54373">
    <property type="entry name" value="FAD-linked reductases, C-terminal domain"/>
    <property type="match status" value="1"/>
</dbReference>
<dbReference type="EMBL" id="JAVREY010000082">
    <property type="protein sequence ID" value="MDT0468744.1"/>
    <property type="molecule type" value="Genomic_DNA"/>
</dbReference>
<comment type="similarity">
    <text evidence="2 5">Belongs to the GMC oxidoreductase family.</text>
</comment>
<keyword evidence="8" id="KW-1185">Reference proteome</keyword>
<keyword evidence="4 5" id="KW-0274">FAD</keyword>
<protein>
    <submittedName>
        <fullName evidence="7">GMC family oxidoreductase N-terminal domain-containing protein</fullName>
    </submittedName>
</protein>
<keyword evidence="3 5" id="KW-0285">Flavoprotein</keyword>
<evidence type="ECO:0000259" key="6">
    <source>
        <dbReference type="PROSITE" id="PS00623"/>
    </source>
</evidence>
<dbReference type="SUPFAM" id="SSF51905">
    <property type="entry name" value="FAD/NAD(P)-binding domain"/>
    <property type="match status" value="1"/>
</dbReference>
<gene>
    <name evidence="7" type="ORF">RM764_38180</name>
</gene>
<accession>A0ABU2U6D8</accession>
<feature type="domain" description="Glucose-methanol-choline oxidoreductase N-terminal" evidence="6">
    <location>
        <begin position="80"/>
        <end position="103"/>
    </location>
</feature>
<dbReference type="PROSITE" id="PS00623">
    <property type="entry name" value="GMC_OXRED_1"/>
    <property type="match status" value="1"/>
</dbReference>
<evidence type="ECO:0000256" key="2">
    <source>
        <dbReference type="ARBA" id="ARBA00010790"/>
    </source>
</evidence>
<dbReference type="Gene3D" id="3.50.50.60">
    <property type="entry name" value="FAD/NAD(P)-binding domain"/>
    <property type="match status" value="1"/>
</dbReference>
<evidence type="ECO:0000313" key="7">
    <source>
        <dbReference type="EMBL" id="MDT0468744.1"/>
    </source>
</evidence>
<evidence type="ECO:0000256" key="1">
    <source>
        <dbReference type="ARBA" id="ARBA00001974"/>
    </source>
</evidence>
<dbReference type="Pfam" id="PF05199">
    <property type="entry name" value="GMC_oxred_C"/>
    <property type="match status" value="1"/>
</dbReference>
<sequence length="505" mass="53490">MDAFDYVVVGAGSAGCVLAARLSEDPQNRVLLLEAGPADGPDTMAVPPAWLTLIGSEVDWGDTTVPQPAADGVARPYPRGKVLGGTSSINAMAFIRGHRTNYDEWAAAGADGWSHQDLLPFFKRTETTKGRDPAYRGTDGPMRAAPVSNANPLAHSYLQAAERLGYHHSDDLNGADQEGTCWWDLTIVDGTRQSAADGYLRPALNRPNLTVLTDALVHRLIVADDRCAGVEYSVGDEVRQVHPQRETILSAGSIGSAQLLLLSGIGPADHLHAVGVDVVADLPGVGANLQDHPWAGVTYAAARPVPPARNNHADLIAAVRSAPDLAAPDIQLIFSDMPYHPPTMPGPASGYTILFAALHPHSRGSVRLAGPDPTTAPLIDPNLLDDDRDLVTMQTALAMARELGDSPALAEWRDEEALPGPDVHDERELRDYLRHATGPYWHSVGTCRIGTDPAAVVDLQLRVHGIDGLRVADASVMPSIPGANTNATVLAIAERATASLKSAAS</sequence>
<dbReference type="Pfam" id="PF00732">
    <property type="entry name" value="GMC_oxred_N"/>
    <property type="match status" value="1"/>
</dbReference>
<dbReference type="PANTHER" id="PTHR11552">
    <property type="entry name" value="GLUCOSE-METHANOL-CHOLINE GMC OXIDOREDUCTASE"/>
    <property type="match status" value="1"/>
</dbReference>
<dbReference type="InterPro" id="IPR012132">
    <property type="entry name" value="GMC_OxRdtase"/>
</dbReference>
<reference evidence="8" key="1">
    <citation type="submission" date="2023-07" db="EMBL/GenBank/DDBJ databases">
        <title>30 novel species of actinomycetes from the DSMZ collection.</title>
        <authorList>
            <person name="Nouioui I."/>
        </authorList>
    </citation>
    <scope>NUCLEOTIDE SEQUENCE [LARGE SCALE GENOMIC DNA]</scope>
    <source>
        <strain evidence="8">DSM 41699</strain>
    </source>
</reference>
<dbReference type="PIRSF" id="PIRSF000137">
    <property type="entry name" value="Alcohol_oxidase"/>
    <property type="match status" value="1"/>
</dbReference>
<comment type="caution">
    <text evidence="7">The sequence shown here is derived from an EMBL/GenBank/DDBJ whole genome shotgun (WGS) entry which is preliminary data.</text>
</comment>
<evidence type="ECO:0000313" key="8">
    <source>
        <dbReference type="Proteomes" id="UP001183809"/>
    </source>
</evidence>
<evidence type="ECO:0000256" key="3">
    <source>
        <dbReference type="ARBA" id="ARBA00022630"/>
    </source>
</evidence>
<dbReference type="Proteomes" id="UP001183809">
    <property type="component" value="Unassembled WGS sequence"/>
</dbReference>
<dbReference type="PANTHER" id="PTHR11552:SF147">
    <property type="entry name" value="CHOLINE DEHYDROGENASE, MITOCHONDRIAL"/>
    <property type="match status" value="1"/>
</dbReference>
<dbReference type="Gene3D" id="3.30.560.10">
    <property type="entry name" value="Glucose Oxidase, domain 3"/>
    <property type="match status" value="1"/>
</dbReference>
<dbReference type="InterPro" id="IPR036188">
    <property type="entry name" value="FAD/NAD-bd_sf"/>
</dbReference>
<name>A0ABU2U6D8_9ACTN</name>
<proteinExistence type="inferred from homology"/>
<dbReference type="RefSeq" id="WP_311700188.1">
    <property type="nucleotide sequence ID" value="NZ_JAVREY010000082.1"/>
</dbReference>